<protein>
    <recommendedName>
        <fullName evidence="3">Copper amine oxidase-like N-terminal domain-containing protein</fullName>
    </recommendedName>
</protein>
<gene>
    <name evidence="4" type="ORF">FHR92_005026</name>
</gene>
<dbReference type="EMBL" id="JACJIP010000054">
    <property type="protein sequence ID" value="MBA9088510.1"/>
    <property type="molecule type" value="Genomic_DNA"/>
</dbReference>
<accession>A0A7W3SYI8</accession>
<dbReference type="Proteomes" id="UP000567067">
    <property type="component" value="Unassembled WGS sequence"/>
</dbReference>
<evidence type="ECO:0000313" key="4">
    <source>
        <dbReference type="EMBL" id="MBA9088510.1"/>
    </source>
</evidence>
<feature type="chain" id="PRO_5030539871" description="Copper amine oxidase-like N-terminal domain-containing protein" evidence="2">
    <location>
        <begin position="28"/>
        <end position="338"/>
    </location>
</feature>
<dbReference type="InterPro" id="IPR012854">
    <property type="entry name" value="Cu_amine_oxidase-like_N"/>
</dbReference>
<dbReference type="AlphaFoldDB" id="A0A7W3SYI8"/>
<proteinExistence type="predicted"/>
<evidence type="ECO:0000313" key="5">
    <source>
        <dbReference type="Proteomes" id="UP000567067"/>
    </source>
</evidence>
<feature type="domain" description="Copper amine oxidase-like N-terminal" evidence="3">
    <location>
        <begin position="211"/>
        <end position="332"/>
    </location>
</feature>
<evidence type="ECO:0000259" key="3">
    <source>
        <dbReference type="Pfam" id="PF07833"/>
    </source>
</evidence>
<evidence type="ECO:0000256" key="1">
    <source>
        <dbReference type="SAM" id="MobiDB-lite"/>
    </source>
</evidence>
<comment type="caution">
    <text evidence="4">The sequence shown here is derived from an EMBL/GenBank/DDBJ whole genome shotgun (WGS) entry which is preliminary data.</text>
</comment>
<organism evidence="4 5">
    <name type="scientific">Fontibacillus solani</name>
    <dbReference type="NCBI Taxonomy" id="1572857"/>
    <lineage>
        <taxon>Bacteria</taxon>
        <taxon>Bacillati</taxon>
        <taxon>Bacillota</taxon>
        <taxon>Bacilli</taxon>
        <taxon>Bacillales</taxon>
        <taxon>Paenibacillaceae</taxon>
        <taxon>Fontibacillus</taxon>
    </lineage>
</organism>
<dbReference type="Pfam" id="PF07833">
    <property type="entry name" value="Cu_amine_oxidN1"/>
    <property type="match status" value="1"/>
</dbReference>
<feature type="signal peptide" evidence="2">
    <location>
        <begin position="1"/>
        <end position="27"/>
    </location>
</feature>
<dbReference type="RefSeq" id="WP_182540130.1">
    <property type="nucleotide sequence ID" value="NZ_JACJIP010000054.1"/>
</dbReference>
<reference evidence="4 5" key="1">
    <citation type="submission" date="2020-08" db="EMBL/GenBank/DDBJ databases">
        <title>Genomic Encyclopedia of Type Strains, Phase III (KMG-III): the genomes of soil and plant-associated and newly described type strains.</title>
        <authorList>
            <person name="Whitman W."/>
        </authorList>
    </citation>
    <scope>NUCLEOTIDE SEQUENCE [LARGE SCALE GENOMIC DNA]</scope>
    <source>
        <strain evidence="4 5">CECT 8693</strain>
    </source>
</reference>
<feature type="compositionally biased region" description="Polar residues" evidence="1">
    <location>
        <begin position="164"/>
        <end position="184"/>
    </location>
</feature>
<keyword evidence="2" id="KW-0732">Signal</keyword>
<keyword evidence="5" id="KW-1185">Reference proteome</keyword>
<feature type="region of interest" description="Disordered" evidence="1">
    <location>
        <begin position="164"/>
        <end position="194"/>
    </location>
</feature>
<name>A0A7W3SYI8_9BACL</name>
<sequence length="338" mass="36738">MRRKTFVSLALMLSVFMLVFTSIPAIAAEVPADKYTYSLSGEAGTQSNKIEIEEFDDNQQFRDILAEQNYKIVLVKDGAEIKFTPKEKMKASVSYYTIDGSNGGSLFWEIDGSEEAVSEIGANQTATTKLYKRYGGFTCDLYYVFSFGNADKSTKIIYQVSDGASASTSNPVEPTTKPVEQTTKPVEPNSEPAANPLVTATAKASVSKVLVDGKQVSFEAYNINNNNFFKLRDIAMAVNGTAKGFEVGWDSEHNAISLTSGEAYTAQGGELAVSNNPKAKTATLSTSKVYLNDEEIEIAAYKIEGNNYFKLRDIAQALGISLTFDSKTNTIGIDTSAQ</sequence>
<evidence type="ECO:0000256" key="2">
    <source>
        <dbReference type="SAM" id="SignalP"/>
    </source>
</evidence>